<feature type="region of interest" description="Disordered" evidence="1">
    <location>
        <begin position="320"/>
        <end position="357"/>
    </location>
</feature>
<dbReference type="AlphaFoldDB" id="A0ABC9XWQ7"/>
<dbReference type="InterPro" id="IPR052300">
    <property type="entry name" value="Adhesion_Centrosome_assoc"/>
</dbReference>
<comment type="caution">
    <text evidence="2">The sequence shown here is derived from an EMBL/GenBank/DDBJ whole genome shotgun (WGS) entry which is preliminary data.</text>
</comment>
<dbReference type="PANTHER" id="PTHR46507">
    <property type="entry name" value="AFADIN- AND ALPHA-ACTININ-BINDING PROTEIN"/>
    <property type="match status" value="1"/>
</dbReference>
<proteinExistence type="predicted"/>
<evidence type="ECO:0000313" key="3">
    <source>
        <dbReference type="Proteomes" id="UP001623348"/>
    </source>
</evidence>
<accession>A0ABC9XWQ7</accession>
<feature type="region of interest" description="Disordered" evidence="1">
    <location>
        <begin position="141"/>
        <end position="222"/>
    </location>
</feature>
<keyword evidence="3" id="KW-1185">Reference proteome</keyword>
<dbReference type="EMBL" id="BAAFJT010000033">
    <property type="protein sequence ID" value="GAB0201831.1"/>
    <property type="molecule type" value="Genomic_DNA"/>
</dbReference>
<organism evidence="2 3">
    <name type="scientific">Grus japonensis</name>
    <name type="common">Japanese crane</name>
    <name type="synonym">Red-crowned crane</name>
    <dbReference type="NCBI Taxonomy" id="30415"/>
    <lineage>
        <taxon>Eukaryota</taxon>
        <taxon>Metazoa</taxon>
        <taxon>Chordata</taxon>
        <taxon>Craniata</taxon>
        <taxon>Vertebrata</taxon>
        <taxon>Euteleostomi</taxon>
        <taxon>Archelosauria</taxon>
        <taxon>Archosauria</taxon>
        <taxon>Dinosauria</taxon>
        <taxon>Saurischia</taxon>
        <taxon>Theropoda</taxon>
        <taxon>Coelurosauria</taxon>
        <taxon>Aves</taxon>
        <taxon>Neognathae</taxon>
        <taxon>Neoaves</taxon>
        <taxon>Gruiformes</taxon>
        <taxon>Gruidae</taxon>
        <taxon>Grus</taxon>
    </lineage>
</organism>
<feature type="region of interest" description="Disordered" evidence="1">
    <location>
        <begin position="30"/>
        <end position="66"/>
    </location>
</feature>
<evidence type="ECO:0000313" key="2">
    <source>
        <dbReference type="EMBL" id="GAB0201831.1"/>
    </source>
</evidence>
<feature type="compositionally biased region" description="Low complexity" evidence="1">
    <location>
        <begin position="179"/>
        <end position="202"/>
    </location>
</feature>
<feature type="compositionally biased region" description="Low complexity" evidence="1">
    <location>
        <begin position="30"/>
        <end position="46"/>
    </location>
</feature>
<dbReference type="PANTHER" id="PTHR46507:SF6">
    <property type="match status" value="1"/>
</dbReference>
<gene>
    <name evidence="2" type="ORF">GRJ2_002648700</name>
</gene>
<name>A0ABC9XWQ7_GRUJA</name>
<protein>
    <submittedName>
        <fullName evidence="2">Uncharacterized protein</fullName>
    </submittedName>
</protein>
<reference evidence="2 3" key="1">
    <citation type="submission" date="2024-06" db="EMBL/GenBank/DDBJ databases">
        <title>The draft genome of Grus japonensis, version 3.</title>
        <authorList>
            <person name="Nabeshima K."/>
            <person name="Suzuki S."/>
            <person name="Onuma M."/>
        </authorList>
    </citation>
    <scope>NUCLEOTIDE SEQUENCE [LARGE SCALE GENOMIC DNA]</scope>
    <source>
        <strain evidence="2 3">451A</strain>
    </source>
</reference>
<feature type="compositionally biased region" description="Pro residues" evidence="1">
    <location>
        <begin position="207"/>
        <end position="218"/>
    </location>
</feature>
<sequence>MASPGRAPSPGPPPPPEALLAAAAAGLCLSPGAGGDRAAPPGASPGQPRGHDPLEQELAALGLPPGGGPRALGGLLHLYREAAAGGARRERELRGLRQRLGGLQAHVAACARAMAAARDEAEWLREQNRHLWVLLAAERAQGSRRGSTQHGPAAQPRRQPGEGTAPHRPRRPATELPSAVPRGGARAAGRAPRTAQRQQGARRGSEPPGPPRPPPAPQGDPDLEQELQRLREEVAAGREVIALQHRCLQEAMAAALGTPPGPPPGLDEERGRLRRLRGALARERRTFTEAAERLAWEWEQFEAERAALLQQHLLSAPEMWGTPEPWGTLEPWGAPQLGGSPELGGAPEPWGSPEPRP</sequence>
<evidence type="ECO:0000256" key="1">
    <source>
        <dbReference type="SAM" id="MobiDB-lite"/>
    </source>
</evidence>
<dbReference type="Proteomes" id="UP001623348">
    <property type="component" value="Unassembled WGS sequence"/>
</dbReference>